<dbReference type="GeneID" id="110981210"/>
<dbReference type="OrthoDB" id="9990982at2759"/>
<evidence type="ECO:0000313" key="5">
    <source>
        <dbReference type="RefSeq" id="XP_022094269.1"/>
    </source>
</evidence>
<comment type="caution">
    <text evidence="2">Lacks conserved residue(s) required for the propagation of feature annotation.</text>
</comment>
<accession>A0A8B7YLX5</accession>
<evidence type="ECO:0000313" key="4">
    <source>
        <dbReference type="Proteomes" id="UP000694845"/>
    </source>
</evidence>
<dbReference type="PROSITE" id="PS01209">
    <property type="entry name" value="LDLRA_1"/>
    <property type="match status" value="1"/>
</dbReference>
<dbReference type="SMART" id="SM00192">
    <property type="entry name" value="LDLa"/>
    <property type="match status" value="2"/>
</dbReference>
<dbReference type="KEGG" id="aplc:110981210"/>
<dbReference type="SUPFAM" id="SSF57424">
    <property type="entry name" value="LDL receptor-like module"/>
    <property type="match status" value="2"/>
</dbReference>
<dbReference type="PRINTS" id="PR00261">
    <property type="entry name" value="LDLRECEPTOR"/>
</dbReference>
<protein>
    <submittedName>
        <fullName evidence="5">Low-density lipoprotein receptor-like</fullName>
    </submittedName>
</protein>
<sequence length="149" mass="16405">MQATRFVFVLFGTFLTGLCASHPEDEGNLMQSKGTTCGFGQMKCFFSDECFAIDGLCDGKVDCVNGDDEDPIGTCGALGPIWPVLCPVPGQWKCIFSHECLDYSKVCDGKKDCARGDDELYYGCDYRKRAPDQMPGEFVLKVPDGEREP</sequence>
<dbReference type="InterPro" id="IPR036055">
    <property type="entry name" value="LDL_receptor-like_sf"/>
</dbReference>
<dbReference type="PANTHER" id="PTHR20967">
    <property type="entry name" value="PROHORMONE-4"/>
    <property type="match status" value="1"/>
</dbReference>
<dbReference type="PANTHER" id="PTHR20967:SF0">
    <property type="entry name" value="PROHORMONE-4"/>
    <property type="match status" value="1"/>
</dbReference>
<proteinExistence type="predicted"/>
<dbReference type="InterPro" id="IPR053103">
    <property type="entry name" value="IDLSRF-like_peptide"/>
</dbReference>
<keyword evidence="1" id="KW-1015">Disulfide bond</keyword>
<evidence type="ECO:0000256" key="2">
    <source>
        <dbReference type="PROSITE-ProRule" id="PRU00124"/>
    </source>
</evidence>
<dbReference type="InterPro" id="IPR002172">
    <property type="entry name" value="LDrepeatLR_classA_rpt"/>
</dbReference>
<organism evidence="4 5">
    <name type="scientific">Acanthaster planci</name>
    <name type="common">Crown-of-thorns starfish</name>
    <dbReference type="NCBI Taxonomy" id="133434"/>
    <lineage>
        <taxon>Eukaryota</taxon>
        <taxon>Metazoa</taxon>
        <taxon>Echinodermata</taxon>
        <taxon>Eleutherozoa</taxon>
        <taxon>Asterozoa</taxon>
        <taxon>Asteroidea</taxon>
        <taxon>Valvatacea</taxon>
        <taxon>Valvatida</taxon>
        <taxon>Acanthasteridae</taxon>
        <taxon>Acanthaster</taxon>
    </lineage>
</organism>
<dbReference type="RefSeq" id="XP_022094269.1">
    <property type="nucleotide sequence ID" value="XM_022238577.1"/>
</dbReference>
<name>A0A8B7YLX5_ACAPL</name>
<dbReference type="Gene3D" id="4.10.400.10">
    <property type="entry name" value="Low-density Lipoprotein Receptor"/>
    <property type="match status" value="1"/>
</dbReference>
<keyword evidence="4" id="KW-1185">Reference proteome</keyword>
<keyword evidence="3" id="KW-0732">Signal</keyword>
<gene>
    <name evidence="5" type="primary">LOC110981210</name>
</gene>
<dbReference type="AlphaFoldDB" id="A0A8B7YLX5"/>
<evidence type="ECO:0000256" key="1">
    <source>
        <dbReference type="ARBA" id="ARBA00023157"/>
    </source>
</evidence>
<reference evidence="5" key="1">
    <citation type="submission" date="2025-08" db="UniProtKB">
        <authorList>
            <consortium name="RefSeq"/>
        </authorList>
    </citation>
    <scope>IDENTIFICATION</scope>
</reference>
<feature type="signal peptide" evidence="3">
    <location>
        <begin position="1"/>
        <end position="20"/>
    </location>
</feature>
<feature type="chain" id="PRO_5034428179" evidence="3">
    <location>
        <begin position="21"/>
        <end position="149"/>
    </location>
</feature>
<evidence type="ECO:0000256" key="3">
    <source>
        <dbReference type="SAM" id="SignalP"/>
    </source>
</evidence>
<dbReference type="Proteomes" id="UP000694845">
    <property type="component" value="Unplaced"/>
</dbReference>
<dbReference type="InterPro" id="IPR023415">
    <property type="entry name" value="LDLR_class-A_CS"/>
</dbReference>
<dbReference type="PROSITE" id="PS50068">
    <property type="entry name" value="LDLRA_2"/>
    <property type="match status" value="2"/>
</dbReference>